<reference evidence="5" key="1">
    <citation type="submission" date="2021-11" db="EMBL/GenBank/DDBJ databases">
        <authorList>
            <consortium name="Genoscope - CEA"/>
            <person name="William W."/>
        </authorList>
    </citation>
    <scope>NUCLEOTIDE SEQUENCE</scope>
</reference>
<dbReference type="CDD" id="cd00037">
    <property type="entry name" value="CLECT"/>
    <property type="match status" value="1"/>
</dbReference>
<feature type="region of interest" description="Disordered" evidence="2">
    <location>
        <begin position="641"/>
        <end position="665"/>
    </location>
</feature>
<comment type="caution">
    <text evidence="5">The sequence shown here is derived from an EMBL/GenBank/DDBJ whole genome shotgun (WGS) entry which is preliminary data.</text>
</comment>
<evidence type="ECO:0000259" key="4">
    <source>
        <dbReference type="PROSITE" id="PS50041"/>
    </source>
</evidence>
<feature type="domain" description="C-type lectin" evidence="4">
    <location>
        <begin position="976"/>
        <end position="1087"/>
    </location>
</feature>
<dbReference type="PROSITE" id="PS50041">
    <property type="entry name" value="C_TYPE_LECTIN_2"/>
    <property type="match status" value="1"/>
</dbReference>
<dbReference type="Gene3D" id="3.10.100.10">
    <property type="entry name" value="Mannose-Binding Protein A, subunit A"/>
    <property type="match status" value="1"/>
</dbReference>
<feature type="transmembrane region" description="Helical" evidence="3">
    <location>
        <begin position="727"/>
        <end position="744"/>
    </location>
</feature>
<feature type="compositionally biased region" description="Low complexity" evidence="2">
    <location>
        <begin position="654"/>
        <end position="665"/>
    </location>
</feature>
<dbReference type="SUPFAM" id="SSF81301">
    <property type="entry name" value="Nucleotidyltransferase"/>
    <property type="match status" value="1"/>
</dbReference>
<evidence type="ECO:0000313" key="5">
    <source>
        <dbReference type="EMBL" id="CAH0375184.1"/>
    </source>
</evidence>
<dbReference type="PANTHER" id="PTHR24373">
    <property type="entry name" value="SLIT RELATED LEUCINE-RICH REPEAT NEURONAL PROTEIN"/>
    <property type="match status" value="1"/>
</dbReference>
<feature type="transmembrane region" description="Helical" evidence="3">
    <location>
        <begin position="702"/>
        <end position="720"/>
    </location>
</feature>
<name>A0A8J2SY58_9STRA</name>
<organism evidence="5 6">
    <name type="scientific">Pelagomonas calceolata</name>
    <dbReference type="NCBI Taxonomy" id="35677"/>
    <lineage>
        <taxon>Eukaryota</taxon>
        <taxon>Sar</taxon>
        <taxon>Stramenopiles</taxon>
        <taxon>Ochrophyta</taxon>
        <taxon>Pelagophyceae</taxon>
        <taxon>Pelagomonadales</taxon>
        <taxon>Pelagomonadaceae</taxon>
        <taxon>Pelagomonas</taxon>
    </lineage>
</organism>
<feature type="transmembrane region" description="Helical" evidence="3">
    <location>
        <begin position="94"/>
        <end position="113"/>
    </location>
</feature>
<feature type="transmembrane region" description="Helical" evidence="3">
    <location>
        <begin position="675"/>
        <end position="696"/>
    </location>
</feature>
<keyword evidence="3" id="KW-0472">Membrane</keyword>
<dbReference type="InterPro" id="IPR001304">
    <property type="entry name" value="C-type_lectin-like"/>
</dbReference>
<dbReference type="Pfam" id="PF13855">
    <property type="entry name" value="LRR_8"/>
    <property type="match status" value="1"/>
</dbReference>
<dbReference type="Gene3D" id="3.80.10.10">
    <property type="entry name" value="Ribonuclease Inhibitor"/>
    <property type="match status" value="1"/>
</dbReference>
<dbReference type="Proteomes" id="UP000789595">
    <property type="component" value="Unassembled WGS sequence"/>
</dbReference>
<keyword evidence="3" id="KW-0812">Transmembrane</keyword>
<dbReference type="PANTHER" id="PTHR24373:SF275">
    <property type="entry name" value="TIR DOMAIN-CONTAINING PROTEIN"/>
    <property type="match status" value="1"/>
</dbReference>
<dbReference type="InterPro" id="IPR043519">
    <property type="entry name" value="NT_sf"/>
</dbReference>
<dbReference type="SMART" id="SM00034">
    <property type="entry name" value="CLECT"/>
    <property type="match status" value="1"/>
</dbReference>
<dbReference type="InterPro" id="IPR016187">
    <property type="entry name" value="CTDL_fold"/>
</dbReference>
<evidence type="ECO:0000256" key="1">
    <source>
        <dbReference type="ARBA" id="ARBA00022729"/>
    </source>
</evidence>
<evidence type="ECO:0000256" key="3">
    <source>
        <dbReference type="SAM" id="Phobius"/>
    </source>
</evidence>
<feature type="transmembrane region" description="Helical" evidence="3">
    <location>
        <begin position="531"/>
        <end position="553"/>
    </location>
</feature>
<feature type="compositionally biased region" description="Low complexity" evidence="2">
    <location>
        <begin position="1318"/>
        <end position="1330"/>
    </location>
</feature>
<dbReference type="InterPro" id="IPR050328">
    <property type="entry name" value="Dev_Immune_Receptor"/>
</dbReference>
<dbReference type="Pfam" id="PF00059">
    <property type="entry name" value="Lectin_C"/>
    <property type="match status" value="1"/>
</dbReference>
<keyword evidence="1" id="KW-0732">Signal</keyword>
<dbReference type="SUPFAM" id="SSF52058">
    <property type="entry name" value="L domain-like"/>
    <property type="match status" value="1"/>
</dbReference>
<dbReference type="InterPro" id="IPR001611">
    <property type="entry name" value="Leu-rich_rpt"/>
</dbReference>
<feature type="transmembrane region" description="Helical" evidence="3">
    <location>
        <begin position="750"/>
        <end position="768"/>
    </location>
</feature>
<dbReference type="InterPro" id="IPR016186">
    <property type="entry name" value="C-type_lectin-like/link_sf"/>
</dbReference>
<feature type="transmembrane region" description="Helical" evidence="3">
    <location>
        <begin position="789"/>
        <end position="810"/>
    </location>
</feature>
<evidence type="ECO:0000256" key="2">
    <source>
        <dbReference type="SAM" id="MobiDB-lite"/>
    </source>
</evidence>
<dbReference type="OrthoDB" id="6022531at2759"/>
<feature type="transmembrane region" description="Helical" evidence="3">
    <location>
        <begin position="421"/>
        <end position="444"/>
    </location>
</feature>
<keyword evidence="3" id="KW-1133">Transmembrane helix</keyword>
<feature type="transmembrane region" description="Helical" evidence="3">
    <location>
        <begin position="565"/>
        <end position="587"/>
    </location>
</feature>
<sequence length="2473" mass="270557">MAQHDGGGSVKAIVKAEPVGGLSSLLLDEAMAAEAPYPCGRCGAFHGNESGYCSACSAGWFNYSLVAKTGRLQRRSYLALVTLVMSYFETSDRLVLSVFVGSTGLIVFFWFLTKSIATAAPAWIAALVLYVVAVLYLIPTIRGTVVTIEDVDKISALFDAATKTCLDGVAETDAGPEPHKCEGEQLVQPTSELRRLYVLARARLAGFEVEVVECLARADREPTEPRETKAAQLKQLFRAREKVAVDYGGRGERLRDVLRASIVCETVGELQTLGDALRALEAAGTVRVLQIKNRFRGHPTPSGYRDVNVSLLYHGFIAELQIHLRAIMSIAERQHVAYEYAREMDLMGVLEKPVEDTNCMASVRRQGITYLVARMVPATLSVVIGWLYVDAFCLRGANLIVKRADLLPTRKSSPPYVLLRVYGLILAAPYWANAFLLCRAAGFFGEKARQQRHEKTRVAMLYERYFGYDGTLFVWKIFCFQICEVALQSFGKLPLFLIWSSPFDCLRATCRNRIKSKSFGKAMSEGRSASFLHAFVIFFFAALLVNVLYPTFLLRTRHVFYQRNFSFIADTVLDVIYALVPFIFLGLGVRSQPMIIPHDPIEYTSNLFPMLHAHFVISVLERAAEERRALRKEAVVTASGVSDKLSGGDDEEGATAAPGAAGDGAVSTSKYAPQLYVALVVACVASWCVAFCAIGLELQITTTAFFFVTSLALPLAARAAGRPSFSTWMPALGLGPVYIAIFWARASPVFLCWALVAHGALVLFSAPETDTGPQTRASMAAGQGRLPRWGAAAYFLITAGSVVTATMLYLSGNAVYSTCQPCECDAKGVLLNCDVFAEAESLTLVKGLNVNAFVKELYLTNKGITEIRPGAFKGLPNLEKLVLKNNKIDGLEPRTFEGLHSIHRIELQRNDITSKAKVKCGALDGARRDDAGINVRVDRDELFCSEYRHISHITPCSCYDIPDQCTTATQEQLDSYYVPKLSDDSFIALSWRDAERYCESPWVMASGSAHLVTIRSEADLDAMNELMGCRDFWIGYDRQGNDTSWKWTSGDASTFEEWGGRGPGASRGGFDCATQSNLGEWYPMLCELPVRYPFVCELAEGSAWTWPTAAPTTIAPSVSPKPTMDLDLPLALAIDGTKDTFYYDAPLWTNDELLDEGGESKTDEFFTPSTTFTVVMRTGSEDRTLIIELSHPKSLKELFSGGYTKTSASLDEWRGLVPNAGYQENCNHQGFNVAADNCYVDDFSDWKCRLRLGIWFNEQNDCRSSDSFVGLGATEWSSGSVCEEADEGQCLNVPSFTRIYVGGVTAPPTFSPEPSRAPTTAVPTSSLAPTSSLPVPTIACGETRTGSTVNEAHWLSGNDAPDHFYLITPSETAYYHFSTCGSSFDTTLYLYHVQNSSSFDSCLREPAPHAGFVENIEKNMDDEGWQNCVFKMPSSSRDDLEDFWTKQELEAGETYVLQVTGHADQECWEDNERDASAAGDYVLSVECADEPVDTWCLGFEWCTDKQLGEDGTGFCNEVRNDLDGYCVTDADCEAKSSCYADCAATPGCDQPFLMCDEGVCHSYILDERCDGQDDDFDLGDGYSCWSDDEGTGWREAHCSMFARMDPPDYSSLDLAFRARDCYEYTEGPQVEYRTTMFLPAITPQDCLDQCADEEWSTAAIISADGSLCECVGGEVLKCYLRAAGTPDTSTIDALAGKKRVCHTRDVDLGGAEYKDVCSYDYPCEGRCHSSYTTMQCDGNGHIWQGEQCDSCDSSGCEPYDLTAQWGGWVVCDPATNAWGFDNDFNGVLDWVSGYIMPCSYDEWCERAECEPSGDVTSSPSGTTNRGTGNGYCSGGLEEWMGCAKSPADCWELCVSDHLDDLVAINWEKDDDSCYCQTGCQCMKDIGDDELYLITRDSAVAQLPDMCDDDDDDDDEECYIETSDDLSSSPSGTTNHGAGNGWCYSELDDLLGCAASPGDCFSMCEDSFGDDLVAIDWGDEGDCYCQHDCECMEDVGDSEDTYLITRDSAVAALPHECGPGEGENADEDEDGDEDEECCVHHTYWADGSLAGTTCPQCCSPFDASTMSSIGNAGCTGYSDAGEVAPPFLDCRQEAIDAGSCGTGHICATCADYGVPTGQYWSFVGYASCPDWVVDALYEDAEDGGNCESHLDEDGDEDDWTDGPAGYCDGDQEVELGETASREECIDACEEAGYEAMAWDTIGGECYCFIEEWCDCVEEYAVDYEDCWCGETDDGFDPEGMSESECAAAGCDHYSELGGAWCECEEAMCASAGGQWQCEAFGPMAFKGFTRGVCDDEDGDEDGDEDDMVCDYDYTHSYGGNSCRGPSACGCGEDSFCNFVDGDSGGCEACSDFDSVSECYYGNDMPRDGKVDCSSCCFPRENPGSYVNPFDESDLAQCFECVSEECEEDATYETICSGCLGEECNACKLAFGADDLEAFVSGGCDYFDDDSDSDIGRWFWFEGCGLLRGCAYSCS</sequence>
<feature type="transmembrane region" description="Helical" evidence="3">
    <location>
        <begin position="368"/>
        <end position="389"/>
    </location>
</feature>
<accession>A0A8J2SY58</accession>
<keyword evidence="6" id="KW-1185">Reference proteome</keyword>
<dbReference type="InterPro" id="IPR032675">
    <property type="entry name" value="LRR_dom_sf"/>
</dbReference>
<dbReference type="SUPFAM" id="SSF56436">
    <property type="entry name" value="C-type lectin-like"/>
    <property type="match status" value="1"/>
</dbReference>
<gene>
    <name evidence="5" type="ORF">PECAL_4P25100</name>
</gene>
<proteinExistence type="predicted"/>
<feature type="region of interest" description="Disordered" evidence="2">
    <location>
        <begin position="1310"/>
        <end position="1330"/>
    </location>
</feature>
<dbReference type="EMBL" id="CAKKNE010000004">
    <property type="protein sequence ID" value="CAH0375184.1"/>
    <property type="molecule type" value="Genomic_DNA"/>
</dbReference>
<evidence type="ECO:0000313" key="6">
    <source>
        <dbReference type="Proteomes" id="UP000789595"/>
    </source>
</evidence>
<protein>
    <recommendedName>
        <fullName evidence="4">C-type lectin domain-containing protein</fullName>
    </recommendedName>
</protein>
<feature type="transmembrane region" description="Helical" evidence="3">
    <location>
        <begin position="119"/>
        <end position="138"/>
    </location>
</feature>